<reference evidence="1 2" key="1">
    <citation type="submission" date="2018-06" db="EMBL/GenBank/DDBJ databases">
        <authorList>
            <consortium name="Pathogen Informatics"/>
            <person name="Doyle S."/>
        </authorList>
    </citation>
    <scope>NUCLEOTIDE SEQUENCE [LARGE SCALE GENOMIC DNA]</scope>
    <source>
        <strain evidence="1 2">NCTC11801</strain>
    </source>
</reference>
<dbReference type="GO" id="GO:0003951">
    <property type="term" value="F:NAD+ kinase activity"/>
    <property type="evidence" value="ECO:0007669"/>
    <property type="project" value="UniProtKB-EC"/>
</dbReference>
<gene>
    <name evidence="1" type="primary">ppnK_1</name>
    <name evidence="1" type="ORF">NCTC11801_01580</name>
</gene>
<dbReference type="InterPro" id="IPR017437">
    <property type="entry name" value="ATP-NAD_kinase_PpnK-typ_C"/>
</dbReference>
<proteinExistence type="predicted"/>
<accession>A0A379FPG2</accession>
<organism evidence="1 2">
    <name type="scientific">Providencia rettgeri</name>
    <dbReference type="NCBI Taxonomy" id="587"/>
    <lineage>
        <taxon>Bacteria</taxon>
        <taxon>Pseudomonadati</taxon>
        <taxon>Pseudomonadota</taxon>
        <taxon>Gammaproteobacteria</taxon>
        <taxon>Enterobacterales</taxon>
        <taxon>Morganellaceae</taxon>
        <taxon>Providencia</taxon>
    </lineage>
</organism>
<dbReference type="AlphaFoldDB" id="A0A379FPG2"/>
<dbReference type="SUPFAM" id="SSF111331">
    <property type="entry name" value="NAD kinase/diacylglycerol kinase-like"/>
    <property type="match status" value="1"/>
</dbReference>
<dbReference type="GO" id="GO:0019674">
    <property type="term" value="P:NAD+ metabolic process"/>
    <property type="evidence" value="ECO:0007669"/>
    <property type="project" value="InterPro"/>
</dbReference>
<dbReference type="EC" id="2.7.1.23" evidence="1"/>
<name>A0A379FPG2_PRORE</name>
<dbReference type="Pfam" id="PF20143">
    <property type="entry name" value="NAD_kinase_C"/>
    <property type="match status" value="1"/>
</dbReference>
<dbReference type="Gene3D" id="3.40.50.10330">
    <property type="entry name" value="Probable inorganic polyphosphate/atp-NAD kinase, domain 1"/>
    <property type="match status" value="1"/>
</dbReference>
<dbReference type="Proteomes" id="UP000254208">
    <property type="component" value="Unassembled WGS sequence"/>
</dbReference>
<evidence type="ECO:0000313" key="2">
    <source>
        <dbReference type="Proteomes" id="UP000254208"/>
    </source>
</evidence>
<dbReference type="InterPro" id="IPR017438">
    <property type="entry name" value="ATP-NAD_kinase_N"/>
</dbReference>
<dbReference type="InterPro" id="IPR016064">
    <property type="entry name" value="NAD/diacylglycerol_kinase_sf"/>
</dbReference>
<protein>
    <submittedName>
        <fullName evidence="1">Probable inorganic polyphosphate/ATP-NAD kinase</fullName>
        <ecNumber evidence="1">2.7.1.23</ecNumber>
    </submittedName>
</protein>
<keyword evidence="1" id="KW-0418">Kinase</keyword>
<sequence>MFPHTLSSRPLVISSDSSIRLKFLRTNIDYEVSCDSQIMLPIQDGEEVIVKRSNKNLNLVHPQDYNYFNTLSSKLGWAKKTF</sequence>
<dbReference type="Gene3D" id="2.60.200.30">
    <property type="entry name" value="Probable inorganic polyphosphate/atp-NAD kinase, domain 2"/>
    <property type="match status" value="1"/>
</dbReference>
<keyword evidence="1" id="KW-0808">Transferase</keyword>
<dbReference type="EMBL" id="UGTZ01000001">
    <property type="protein sequence ID" value="SUC30649.1"/>
    <property type="molecule type" value="Genomic_DNA"/>
</dbReference>
<evidence type="ECO:0000313" key="1">
    <source>
        <dbReference type="EMBL" id="SUC30649.1"/>
    </source>
</evidence>